<comment type="caution">
    <text evidence="1">The sequence shown here is derived from an EMBL/GenBank/DDBJ whole genome shotgun (WGS) entry which is preliminary data.</text>
</comment>
<protein>
    <submittedName>
        <fullName evidence="1">Uncharacterized protein</fullName>
    </submittedName>
</protein>
<evidence type="ECO:0000313" key="2">
    <source>
        <dbReference type="Proteomes" id="UP000293547"/>
    </source>
</evidence>
<keyword evidence="2" id="KW-1185">Reference proteome</keyword>
<sequence>MDATSSELIHFVVVPVETVVACIYVLVNIVSSLPADVLDAHQDHQDAQRLRMLIANGRSLIDDIASWPLVVQENSLKHRTISELHEVASVWLERSPLFKQDLDELREYLELLPGFSSNGIKVKEDGTMENAWTVLLKQDETRDWYSSSCHQMELLKYSEGNMLQYRRFLTLFTSMREKAPKRIFAKGLSGEYQERTLGIENRDILLQAESLSAVDKSSIVVMNTPSASRSISPALTERPDNTTSDITEQQAVLPPTLKYIAIIETNTDKAIFDFDPSDINEKKREILNSAKEMCTQMVSKGYGGKVKLQDIMDIAVDMAK</sequence>
<gene>
    <name evidence="1" type="ORF">AG0111_0g780</name>
</gene>
<accession>A0ACB6FZ61</accession>
<proteinExistence type="predicted"/>
<evidence type="ECO:0000313" key="1">
    <source>
        <dbReference type="EMBL" id="KAB2109760.1"/>
    </source>
</evidence>
<dbReference type="Proteomes" id="UP000293547">
    <property type="component" value="Unassembled WGS sequence"/>
</dbReference>
<reference evidence="1 2" key="1">
    <citation type="journal article" date="2019" name="bioRxiv">
        <title>Genomics, evolutionary history and diagnostics of the Alternaria alternata species group including apple and Asian pear pathotypes.</title>
        <authorList>
            <person name="Armitage A.D."/>
            <person name="Cockerton H.M."/>
            <person name="Sreenivasaprasad S."/>
            <person name="Woodhall J.W."/>
            <person name="Lane C.R."/>
            <person name="Harrison R.J."/>
            <person name="Clarkson J.P."/>
        </authorList>
    </citation>
    <scope>NUCLEOTIDE SEQUENCE [LARGE SCALE GENOMIC DNA]</scope>
    <source>
        <strain evidence="1 2">FERA 650</strain>
    </source>
</reference>
<organism evidence="1 2">
    <name type="scientific">Alternaria gaisen</name>
    <dbReference type="NCBI Taxonomy" id="167740"/>
    <lineage>
        <taxon>Eukaryota</taxon>
        <taxon>Fungi</taxon>
        <taxon>Dikarya</taxon>
        <taxon>Ascomycota</taxon>
        <taxon>Pezizomycotina</taxon>
        <taxon>Dothideomycetes</taxon>
        <taxon>Pleosporomycetidae</taxon>
        <taxon>Pleosporales</taxon>
        <taxon>Pleosporineae</taxon>
        <taxon>Pleosporaceae</taxon>
        <taxon>Alternaria</taxon>
        <taxon>Alternaria sect. Alternaria</taxon>
    </lineage>
</organism>
<name>A0ACB6FZ61_9PLEO</name>
<dbReference type="EMBL" id="PDWZ02000001">
    <property type="protein sequence ID" value="KAB2109760.1"/>
    <property type="molecule type" value="Genomic_DNA"/>
</dbReference>